<dbReference type="GO" id="GO:0051480">
    <property type="term" value="P:regulation of cytosolic calcium ion concentration"/>
    <property type="evidence" value="ECO:0007669"/>
    <property type="project" value="TreeGrafter"/>
</dbReference>
<evidence type="ECO:0000256" key="2">
    <source>
        <dbReference type="ARBA" id="ARBA00022692"/>
    </source>
</evidence>
<dbReference type="Pfam" id="PF00689">
    <property type="entry name" value="Cation_ATPase_C"/>
    <property type="match status" value="1"/>
</dbReference>
<keyword evidence="11" id="KW-1185">Reference proteome</keyword>
<dbReference type="InterPro" id="IPR001757">
    <property type="entry name" value="P_typ_ATPase"/>
</dbReference>
<keyword evidence="4" id="KW-0460">Magnesium</keyword>
<dbReference type="OrthoDB" id="116380at2759"/>
<evidence type="ECO:0000256" key="3">
    <source>
        <dbReference type="ARBA" id="ARBA00022723"/>
    </source>
</evidence>
<feature type="transmembrane region" description="Helical" evidence="8">
    <location>
        <begin position="264"/>
        <end position="285"/>
    </location>
</feature>
<dbReference type="InterPro" id="IPR006068">
    <property type="entry name" value="ATPase_P-typ_cation-transptr_C"/>
</dbReference>
<feature type="transmembrane region" description="Helical" evidence="8">
    <location>
        <begin position="156"/>
        <end position="174"/>
    </location>
</feature>
<evidence type="ECO:0000313" key="11">
    <source>
        <dbReference type="Proteomes" id="UP000230423"/>
    </source>
</evidence>
<dbReference type="InterPro" id="IPR023214">
    <property type="entry name" value="HAD_sf"/>
</dbReference>
<dbReference type="NCBIfam" id="TIGR01494">
    <property type="entry name" value="ATPase_P-type"/>
    <property type="match status" value="1"/>
</dbReference>
<comment type="subcellular location">
    <subcellularLocation>
        <location evidence="1">Endomembrane system</location>
        <topology evidence="1">Multi-pass membrane protein</topology>
    </subcellularLocation>
</comment>
<evidence type="ECO:0000256" key="1">
    <source>
        <dbReference type="ARBA" id="ARBA00004127"/>
    </source>
</evidence>
<gene>
    <name evidence="10" type="ORF">TELCIR_11787</name>
</gene>
<reference evidence="10 11" key="1">
    <citation type="submission" date="2015-09" db="EMBL/GenBank/DDBJ databases">
        <title>Draft genome of the parasitic nematode Teladorsagia circumcincta isolate WARC Sus (inbred).</title>
        <authorList>
            <person name="Mitreva M."/>
        </authorList>
    </citation>
    <scope>NUCLEOTIDE SEQUENCE [LARGE SCALE GENOMIC DNA]</scope>
    <source>
        <strain evidence="10 11">S</strain>
    </source>
</reference>
<dbReference type="GO" id="GO:0012505">
    <property type="term" value="C:endomembrane system"/>
    <property type="evidence" value="ECO:0007669"/>
    <property type="project" value="UniProtKB-SubCell"/>
</dbReference>
<evidence type="ECO:0000256" key="4">
    <source>
        <dbReference type="ARBA" id="ARBA00022842"/>
    </source>
</evidence>
<proteinExistence type="predicted"/>
<name>A0A2G9U884_TELCI</name>
<dbReference type="InterPro" id="IPR023298">
    <property type="entry name" value="ATPase_P-typ_TM_dom_sf"/>
</dbReference>
<dbReference type="SUPFAM" id="SSF56784">
    <property type="entry name" value="HAD-like"/>
    <property type="match status" value="1"/>
</dbReference>
<feature type="transmembrane region" description="Helical" evidence="8">
    <location>
        <begin position="194"/>
        <end position="212"/>
    </location>
</feature>
<dbReference type="PANTHER" id="PTHR24093">
    <property type="entry name" value="CATION TRANSPORTING ATPASE"/>
    <property type="match status" value="1"/>
</dbReference>
<evidence type="ECO:0000256" key="6">
    <source>
        <dbReference type="ARBA" id="ARBA00023136"/>
    </source>
</evidence>
<keyword evidence="6 8" id="KW-0472">Membrane</keyword>
<protein>
    <submittedName>
        <fullName evidence="10">Cation transporting ATPase</fullName>
    </submittedName>
</protein>
<organism evidence="10 11">
    <name type="scientific">Teladorsagia circumcincta</name>
    <name type="common">Brown stomach worm</name>
    <name type="synonym">Ostertagia circumcincta</name>
    <dbReference type="NCBI Taxonomy" id="45464"/>
    <lineage>
        <taxon>Eukaryota</taxon>
        <taxon>Metazoa</taxon>
        <taxon>Ecdysozoa</taxon>
        <taxon>Nematoda</taxon>
        <taxon>Chromadorea</taxon>
        <taxon>Rhabditida</taxon>
        <taxon>Rhabditina</taxon>
        <taxon>Rhabditomorpha</taxon>
        <taxon>Strongyloidea</taxon>
        <taxon>Trichostrongylidae</taxon>
        <taxon>Teladorsagia</taxon>
    </lineage>
</organism>
<dbReference type="SUPFAM" id="SSF81665">
    <property type="entry name" value="Calcium ATPase, transmembrane domain M"/>
    <property type="match status" value="1"/>
</dbReference>
<dbReference type="PRINTS" id="PR00119">
    <property type="entry name" value="CATATPASE"/>
</dbReference>
<evidence type="ECO:0000256" key="5">
    <source>
        <dbReference type="ARBA" id="ARBA00022989"/>
    </source>
</evidence>
<dbReference type="Proteomes" id="UP000230423">
    <property type="component" value="Unassembled WGS sequence"/>
</dbReference>
<evidence type="ECO:0000313" key="10">
    <source>
        <dbReference type="EMBL" id="PIO66497.1"/>
    </source>
</evidence>
<dbReference type="GO" id="GO:0005388">
    <property type="term" value="F:P-type calcium transporter activity"/>
    <property type="evidence" value="ECO:0007669"/>
    <property type="project" value="TreeGrafter"/>
</dbReference>
<sequence>MNRNLYLVRIRDENGEVSQDKLDQIWPKLRVLARAQPSDKYTLVKGIIDSRVSEAREVVAVTGDGTNDGPALKKADVGFAMGIAGTDVAKEASDIILTDDNFTSIVKAVQMLWVNLIMDTLASLALATEMPTEELLKRKPYGRTSPLISRTMSKNILGHAVYQLIVLFTLIFYGEKLFDIPSGRWAPLHSPPSVHFTIVFNTFVLMTLFNEINARKIHGERNVFSGLFLNPIYYIIWIATFVSQILIVQFGGRWFSTAALNIEQWLWCMALGVGTLLWGQLVTSIPTGSLPQNMTIGSGEAPTNDPLMPDYEDPDTHEKRSGQILTRKNFVSSSRNTLFIHRQINIPDGNVVAHHASVSFTSESY</sequence>
<feature type="domain" description="Cation-transporting P-type ATPase C-terminal" evidence="9">
    <location>
        <begin position="105"/>
        <end position="283"/>
    </location>
</feature>
<keyword evidence="5 8" id="KW-1133">Transmembrane helix</keyword>
<dbReference type="Gene3D" id="3.40.50.1000">
    <property type="entry name" value="HAD superfamily/HAD-like"/>
    <property type="match status" value="1"/>
</dbReference>
<dbReference type="GO" id="GO:0005886">
    <property type="term" value="C:plasma membrane"/>
    <property type="evidence" value="ECO:0007669"/>
    <property type="project" value="TreeGrafter"/>
</dbReference>
<keyword evidence="2 8" id="KW-0812">Transmembrane</keyword>
<dbReference type="Gene3D" id="1.20.1110.10">
    <property type="entry name" value="Calcium-transporting ATPase, transmembrane domain"/>
    <property type="match status" value="1"/>
</dbReference>
<feature type="region of interest" description="Disordered" evidence="7">
    <location>
        <begin position="294"/>
        <end position="321"/>
    </location>
</feature>
<evidence type="ECO:0000259" key="9">
    <source>
        <dbReference type="Pfam" id="PF00689"/>
    </source>
</evidence>
<dbReference type="InterPro" id="IPR036412">
    <property type="entry name" value="HAD-like_sf"/>
</dbReference>
<evidence type="ECO:0000256" key="8">
    <source>
        <dbReference type="SAM" id="Phobius"/>
    </source>
</evidence>
<dbReference type="GO" id="GO:0005524">
    <property type="term" value="F:ATP binding"/>
    <property type="evidence" value="ECO:0007669"/>
    <property type="project" value="InterPro"/>
</dbReference>
<dbReference type="EMBL" id="KZ348224">
    <property type="protein sequence ID" value="PIO66497.1"/>
    <property type="molecule type" value="Genomic_DNA"/>
</dbReference>
<dbReference type="AlphaFoldDB" id="A0A2G9U884"/>
<dbReference type="PANTHER" id="PTHR24093:SF369">
    <property type="entry name" value="CALCIUM-TRANSPORTING ATPASE"/>
    <property type="match status" value="1"/>
</dbReference>
<dbReference type="GO" id="GO:0046872">
    <property type="term" value="F:metal ion binding"/>
    <property type="evidence" value="ECO:0007669"/>
    <property type="project" value="UniProtKB-KW"/>
</dbReference>
<evidence type="ECO:0000256" key="7">
    <source>
        <dbReference type="SAM" id="MobiDB-lite"/>
    </source>
</evidence>
<dbReference type="GO" id="GO:0016887">
    <property type="term" value="F:ATP hydrolysis activity"/>
    <property type="evidence" value="ECO:0007669"/>
    <property type="project" value="InterPro"/>
</dbReference>
<accession>A0A2G9U884</accession>
<feature type="transmembrane region" description="Helical" evidence="8">
    <location>
        <begin position="232"/>
        <end position="252"/>
    </location>
</feature>
<keyword evidence="3" id="KW-0479">Metal-binding</keyword>